<keyword evidence="7" id="KW-0460">Magnesium</keyword>
<dbReference type="GO" id="GO:0019829">
    <property type="term" value="F:ATPase-coupled monoatomic cation transmembrane transporter activity"/>
    <property type="evidence" value="ECO:0007669"/>
    <property type="project" value="TreeGrafter"/>
</dbReference>
<dbReference type="EMBL" id="SEYY01009860">
    <property type="protein sequence ID" value="KAB7501692.1"/>
    <property type="molecule type" value="Genomic_DNA"/>
</dbReference>
<dbReference type="AlphaFoldDB" id="A0A5N5T5I7"/>
<keyword evidence="4" id="KW-0479">Metal-binding</keyword>
<evidence type="ECO:0000256" key="6">
    <source>
        <dbReference type="ARBA" id="ARBA00022840"/>
    </source>
</evidence>
<dbReference type="Proteomes" id="UP000326759">
    <property type="component" value="Unassembled WGS sequence"/>
</dbReference>
<dbReference type="GO" id="GO:0140358">
    <property type="term" value="F:P-type transmembrane transporter activity"/>
    <property type="evidence" value="ECO:0007669"/>
    <property type="project" value="InterPro"/>
</dbReference>
<evidence type="ECO:0000256" key="4">
    <source>
        <dbReference type="ARBA" id="ARBA00022723"/>
    </source>
</evidence>
<keyword evidence="9 11" id="KW-1133">Transmembrane helix</keyword>
<evidence type="ECO:0000313" key="13">
    <source>
        <dbReference type="Proteomes" id="UP000326759"/>
    </source>
</evidence>
<dbReference type="GO" id="GO:0005524">
    <property type="term" value="F:ATP binding"/>
    <property type="evidence" value="ECO:0007669"/>
    <property type="project" value="UniProtKB-KW"/>
</dbReference>
<dbReference type="SUPFAM" id="SSF81665">
    <property type="entry name" value="Calcium ATPase, transmembrane domain M"/>
    <property type="match status" value="1"/>
</dbReference>
<feature type="non-terminal residue" evidence="12">
    <location>
        <position position="1"/>
    </location>
</feature>
<dbReference type="GO" id="GO:0016020">
    <property type="term" value="C:membrane"/>
    <property type="evidence" value="ECO:0007669"/>
    <property type="project" value="UniProtKB-SubCell"/>
</dbReference>
<keyword evidence="2" id="KW-0597">Phosphoprotein</keyword>
<evidence type="ECO:0000256" key="11">
    <source>
        <dbReference type="SAM" id="Phobius"/>
    </source>
</evidence>
<evidence type="ECO:0000256" key="8">
    <source>
        <dbReference type="ARBA" id="ARBA00022967"/>
    </source>
</evidence>
<dbReference type="InterPro" id="IPR006544">
    <property type="entry name" value="P-type_TPase_V"/>
</dbReference>
<dbReference type="Pfam" id="PF13246">
    <property type="entry name" value="Cation_ATPase"/>
    <property type="match status" value="1"/>
</dbReference>
<accession>A0A5N5T5I7</accession>
<evidence type="ECO:0000256" key="10">
    <source>
        <dbReference type="ARBA" id="ARBA00023136"/>
    </source>
</evidence>
<feature type="transmembrane region" description="Helical" evidence="11">
    <location>
        <begin position="358"/>
        <end position="377"/>
    </location>
</feature>
<evidence type="ECO:0000256" key="9">
    <source>
        <dbReference type="ARBA" id="ARBA00022989"/>
    </source>
</evidence>
<comment type="caution">
    <text evidence="12">The sequence shown here is derived from an EMBL/GenBank/DDBJ whole genome shotgun (WGS) entry which is preliminary data.</text>
</comment>
<evidence type="ECO:0000256" key="7">
    <source>
        <dbReference type="ARBA" id="ARBA00022842"/>
    </source>
</evidence>
<keyword evidence="13" id="KW-1185">Reference proteome</keyword>
<dbReference type="GO" id="GO:0046872">
    <property type="term" value="F:metal ion binding"/>
    <property type="evidence" value="ECO:0007669"/>
    <property type="project" value="UniProtKB-KW"/>
</dbReference>
<comment type="subcellular location">
    <subcellularLocation>
        <location evidence="1">Membrane</location>
        <topology evidence="1">Multi-pass membrane protein</topology>
    </subcellularLocation>
</comment>
<dbReference type="Gene3D" id="3.40.50.1000">
    <property type="entry name" value="HAD superfamily/HAD-like"/>
    <property type="match status" value="1"/>
</dbReference>
<dbReference type="PANTHER" id="PTHR45630:SF8">
    <property type="entry name" value="CATION-TRANSPORTING ATPASE"/>
    <property type="match status" value="1"/>
</dbReference>
<keyword evidence="10 11" id="KW-0472">Membrane</keyword>
<evidence type="ECO:0000256" key="3">
    <source>
        <dbReference type="ARBA" id="ARBA00022692"/>
    </source>
</evidence>
<feature type="transmembrane region" description="Helical" evidence="11">
    <location>
        <begin position="389"/>
        <end position="406"/>
    </location>
</feature>
<dbReference type="GO" id="GO:0016887">
    <property type="term" value="F:ATP hydrolysis activity"/>
    <property type="evidence" value="ECO:0007669"/>
    <property type="project" value="InterPro"/>
</dbReference>
<sequence>VLVQLENEQKKSDEIASTIVKPFVSETLVEIPGLKNVAETSFQVPYEIGIVRQFPFSSTVQRMSVIVRVLGRPHMELYCKGAPEVIQHLCNPDTIPENFSSVLNQFTVQGFRVIALAHKKLESKLSWHSAQRIKRDKVEKDLTFLGLLILQNVLKPETTPVITQMKAAKIRTVMITGDNILTGICVARDCGMVDKSEKVLLAKVGKDDEGHYLTFDTAHSGGFTDSIETSQEKNTTRINMEKGENYHIAISGQCWTLMREYFPEYIKYVVAEGTVFARMSPEQKVQVVEEFQNLNYVVGMCGDGANDCGALKAAHVGISLSEAEASVAAPFTSRVPNITCVPNVICEGRGALTTNFSVFKYMALYSIIQFVSILILYTACTNLSDPQFLYIDLFIVTLIAIFMGYTKPN</sequence>
<evidence type="ECO:0000256" key="2">
    <source>
        <dbReference type="ARBA" id="ARBA00022553"/>
    </source>
</evidence>
<proteinExistence type="predicted"/>
<dbReference type="FunFam" id="3.40.50.1000:FF:000045">
    <property type="entry name" value="Cation-transporting ATPase"/>
    <property type="match status" value="1"/>
</dbReference>
<dbReference type="InterPro" id="IPR036412">
    <property type="entry name" value="HAD-like_sf"/>
</dbReference>
<dbReference type="GO" id="GO:0015203">
    <property type="term" value="F:polyamine transmembrane transporter activity"/>
    <property type="evidence" value="ECO:0007669"/>
    <property type="project" value="TreeGrafter"/>
</dbReference>
<reference evidence="12 13" key="1">
    <citation type="journal article" date="2019" name="PLoS Biol.">
        <title>Sex chromosomes control vertical transmission of feminizing Wolbachia symbionts in an isopod.</title>
        <authorList>
            <person name="Becking T."/>
            <person name="Chebbi M.A."/>
            <person name="Giraud I."/>
            <person name="Moumen B."/>
            <person name="Laverre T."/>
            <person name="Caubet Y."/>
            <person name="Peccoud J."/>
            <person name="Gilbert C."/>
            <person name="Cordaux R."/>
        </authorList>
    </citation>
    <scope>NUCLEOTIDE SEQUENCE [LARGE SCALE GENOMIC DNA]</scope>
    <source>
        <strain evidence="12">ANa2</strain>
        <tissue evidence="12">Whole body excluding digestive tract and cuticle</tissue>
    </source>
</reference>
<dbReference type="NCBIfam" id="TIGR01494">
    <property type="entry name" value="ATPase_P-type"/>
    <property type="match status" value="1"/>
</dbReference>
<protein>
    <submittedName>
        <fullName evidence="12">Putative cation-transporting ATPase</fullName>
    </submittedName>
</protein>
<dbReference type="FunFam" id="3.40.1110.10:FF:000018">
    <property type="entry name" value="Cation-transporting ATPase"/>
    <property type="match status" value="1"/>
</dbReference>
<evidence type="ECO:0000313" key="12">
    <source>
        <dbReference type="EMBL" id="KAB7501692.1"/>
    </source>
</evidence>
<dbReference type="InterPro" id="IPR023298">
    <property type="entry name" value="ATPase_P-typ_TM_dom_sf"/>
</dbReference>
<dbReference type="InterPro" id="IPR023214">
    <property type="entry name" value="HAD_sf"/>
</dbReference>
<dbReference type="GO" id="GO:0006874">
    <property type="term" value="P:intracellular calcium ion homeostasis"/>
    <property type="evidence" value="ECO:0007669"/>
    <property type="project" value="TreeGrafter"/>
</dbReference>
<keyword evidence="6" id="KW-0067">ATP-binding</keyword>
<keyword evidence="5" id="KW-0547">Nucleotide-binding</keyword>
<evidence type="ECO:0000256" key="1">
    <source>
        <dbReference type="ARBA" id="ARBA00004141"/>
    </source>
</evidence>
<dbReference type="Gene3D" id="3.40.1110.10">
    <property type="entry name" value="Calcium-transporting ATPase, cytoplasmic domain N"/>
    <property type="match status" value="1"/>
</dbReference>
<name>A0A5N5T5I7_9CRUS</name>
<organism evidence="12 13">
    <name type="scientific">Armadillidium nasatum</name>
    <dbReference type="NCBI Taxonomy" id="96803"/>
    <lineage>
        <taxon>Eukaryota</taxon>
        <taxon>Metazoa</taxon>
        <taxon>Ecdysozoa</taxon>
        <taxon>Arthropoda</taxon>
        <taxon>Crustacea</taxon>
        <taxon>Multicrustacea</taxon>
        <taxon>Malacostraca</taxon>
        <taxon>Eumalacostraca</taxon>
        <taxon>Peracarida</taxon>
        <taxon>Isopoda</taxon>
        <taxon>Oniscidea</taxon>
        <taxon>Crinocheta</taxon>
        <taxon>Armadillidiidae</taxon>
        <taxon>Armadillidium</taxon>
    </lineage>
</organism>
<dbReference type="OrthoDB" id="6378696at2759"/>
<keyword evidence="3 11" id="KW-0812">Transmembrane</keyword>
<evidence type="ECO:0000256" key="5">
    <source>
        <dbReference type="ARBA" id="ARBA00022741"/>
    </source>
</evidence>
<dbReference type="SUPFAM" id="SSF56784">
    <property type="entry name" value="HAD-like"/>
    <property type="match status" value="1"/>
</dbReference>
<dbReference type="InterPro" id="IPR023299">
    <property type="entry name" value="ATPase_P-typ_cyto_dom_N"/>
</dbReference>
<dbReference type="PANTHER" id="PTHR45630">
    <property type="entry name" value="CATION-TRANSPORTING ATPASE-RELATED"/>
    <property type="match status" value="1"/>
</dbReference>
<gene>
    <name evidence="12" type="ORF">Anas_10610</name>
</gene>
<dbReference type="SUPFAM" id="SSF81660">
    <property type="entry name" value="Metal cation-transporting ATPase, ATP-binding domain N"/>
    <property type="match status" value="1"/>
</dbReference>
<dbReference type="InterPro" id="IPR001757">
    <property type="entry name" value="P_typ_ATPase"/>
</dbReference>
<keyword evidence="8" id="KW-1278">Translocase</keyword>